<evidence type="ECO:0000313" key="4">
    <source>
        <dbReference type="Proteomes" id="UP001642464"/>
    </source>
</evidence>
<feature type="non-terminal residue" evidence="3">
    <location>
        <position position="352"/>
    </location>
</feature>
<keyword evidence="2" id="KW-0732">Signal</keyword>
<evidence type="ECO:0000256" key="1">
    <source>
        <dbReference type="SAM" id="MobiDB-lite"/>
    </source>
</evidence>
<evidence type="ECO:0000313" key="3">
    <source>
        <dbReference type="EMBL" id="CAK9053602.1"/>
    </source>
</evidence>
<keyword evidence="4" id="KW-1185">Reference proteome</keyword>
<name>A0ABP0MS07_9DINO</name>
<dbReference type="Proteomes" id="UP001642464">
    <property type="component" value="Unassembled WGS sequence"/>
</dbReference>
<gene>
    <name evidence="3" type="ORF">SCF082_LOCUS29183</name>
</gene>
<evidence type="ECO:0000256" key="2">
    <source>
        <dbReference type="SAM" id="SignalP"/>
    </source>
</evidence>
<accession>A0ABP0MS07</accession>
<feature type="chain" id="PRO_5045351718" evidence="2">
    <location>
        <begin position="28"/>
        <end position="352"/>
    </location>
</feature>
<dbReference type="EMBL" id="CAXAMM010023414">
    <property type="protein sequence ID" value="CAK9053602.1"/>
    <property type="molecule type" value="Genomic_DNA"/>
</dbReference>
<feature type="signal peptide" evidence="2">
    <location>
        <begin position="1"/>
        <end position="27"/>
    </location>
</feature>
<reference evidence="3 4" key="1">
    <citation type="submission" date="2024-02" db="EMBL/GenBank/DDBJ databases">
        <authorList>
            <person name="Chen Y."/>
            <person name="Shah S."/>
            <person name="Dougan E. K."/>
            <person name="Thang M."/>
            <person name="Chan C."/>
        </authorList>
    </citation>
    <scope>NUCLEOTIDE SEQUENCE [LARGE SCALE GENOMIC DNA]</scope>
</reference>
<protein>
    <submittedName>
        <fullName evidence="3">Uncharacterized protein</fullName>
    </submittedName>
</protein>
<feature type="compositionally biased region" description="Low complexity" evidence="1">
    <location>
        <begin position="55"/>
        <end position="79"/>
    </location>
</feature>
<organism evidence="3 4">
    <name type="scientific">Durusdinium trenchii</name>
    <dbReference type="NCBI Taxonomy" id="1381693"/>
    <lineage>
        <taxon>Eukaryota</taxon>
        <taxon>Sar</taxon>
        <taxon>Alveolata</taxon>
        <taxon>Dinophyceae</taxon>
        <taxon>Suessiales</taxon>
        <taxon>Symbiodiniaceae</taxon>
        <taxon>Durusdinium</taxon>
    </lineage>
</organism>
<comment type="caution">
    <text evidence="3">The sequence shown here is derived from an EMBL/GenBank/DDBJ whole genome shotgun (WGS) entry which is preliminary data.</text>
</comment>
<feature type="region of interest" description="Disordered" evidence="1">
    <location>
        <begin position="48"/>
        <end position="100"/>
    </location>
</feature>
<feature type="compositionally biased region" description="Low complexity" evidence="1">
    <location>
        <begin position="86"/>
        <end position="98"/>
    </location>
</feature>
<proteinExistence type="predicted"/>
<sequence>MGLGAVARCSVVLLWITFSGICFKVLGGSQRVIPRNLLRGVHLVDDAEASTSTQPTASTNSSRSTTSSISTSSSPADSEPSPPLPNQTHQTPNHQNQTKLQVDPTNFSDRLEVAGRTAICVVGGLRSFTLPKIYQSILKFKAKVDPATVFLVMHETASLGHDTRKQVPFKVGKQSLKAAVDALQPVHVEVHSDSTCKQFESVEPNVSCCSDDVVSNYLQLGWIWHCLNVVKQYEAEHNVTFELIVRLRPDVVYFGLEYLPSKERLQKNGITLAQKQSRKQPADWLFILSPSSLEWFSLTMLDVQRRCDLKKACRASGINKTQCQRQDVAFHSPEYSGWFRQEHGQFVRRQYG</sequence>